<comment type="caution">
    <text evidence="2">The sequence shown here is derived from an EMBL/GenBank/DDBJ whole genome shotgun (WGS) entry which is preliminary data.</text>
</comment>
<keyword evidence="1" id="KW-0853">WD repeat</keyword>
<dbReference type="InterPro" id="IPR036322">
    <property type="entry name" value="WD40_repeat_dom_sf"/>
</dbReference>
<dbReference type="Pfam" id="PF00400">
    <property type="entry name" value="WD40"/>
    <property type="match status" value="1"/>
</dbReference>
<feature type="repeat" description="WD" evidence="1">
    <location>
        <begin position="1"/>
        <end position="34"/>
    </location>
</feature>
<dbReference type="AlphaFoldDB" id="A0A9P7AYP2"/>
<accession>A0A9P7AYP2</accession>
<dbReference type="RefSeq" id="XP_041162019.1">
    <property type="nucleotide sequence ID" value="XM_041310121.1"/>
</dbReference>
<dbReference type="PROSITE" id="PS50294">
    <property type="entry name" value="WD_REPEATS_REGION"/>
    <property type="match status" value="1"/>
</dbReference>
<sequence>MPMSYVFCVAISPSGELLASGDSDGNLQLWSIESILSTAFETGPLYFAHRSKVKLGQRLYAEALSDAEKVIELDPSSHLGYDLKYTVLHGAQRYDDAFEVFTFMLSK</sequence>
<dbReference type="GeneID" id="64603885"/>
<organism evidence="2 3">
    <name type="scientific">Suillus plorans</name>
    <dbReference type="NCBI Taxonomy" id="116603"/>
    <lineage>
        <taxon>Eukaryota</taxon>
        <taxon>Fungi</taxon>
        <taxon>Dikarya</taxon>
        <taxon>Basidiomycota</taxon>
        <taxon>Agaricomycotina</taxon>
        <taxon>Agaricomycetes</taxon>
        <taxon>Agaricomycetidae</taxon>
        <taxon>Boletales</taxon>
        <taxon>Suillineae</taxon>
        <taxon>Suillaceae</taxon>
        <taxon>Suillus</taxon>
    </lineage>
</organism>
<keyword evidence="3" id="KW-1185">Reference proteome</keyword>
<dbReference type="Gene3D" id="1.25.40.10">
    <property type="entry name" value="Tetratricopeptide repeat domain"/>
    <property type="match status" value="1"/>
</dbReference>
<name>A0A9P7AYP2_9AGAM</name>
<evidence type="ECO:0000313" key="3">
    <source>
        <dbReference type="Proteomes" id="UP000719766"/>
    </source>
</evidence>
<evidence type="ECO:0000256" key="1">
    <source>
        <dbReference type="PROSITE-ProRule" id="PRU00221"/>
    </source>
</evidence>
<dbReference type="Proteomes" id="UP000719766">
    <property type="component" value="Unassembled WGS sequence"/>
</dbReference>
<proteinExistence type="predicted"/>
<dbReference type="EMBL" id="JABBWE010000018">
    <property type="protein sequence ID" value="KAG1796662.1"/>
    <property type="molecule type" value="Genomic_DNA"/>
</dbReference>
<dbReference type="Gene3D" id="2.130.10.10">
    <property type="entry name" value="YVTN repeat-like/Quinoprotein amine dehydrogenase"/>
    <property type="match status" value="1"/>
</dbReference>
<protein>
    <submittedName>
        <fullName evidence="2">Uncharacterized protein</fullName>
    </submittedName>
</protein>
<dbReference type="InterPro" id="IPR011990">
    <property type="entry name" value="TPR-like_helical_dom_sf"/>
</dbReference>
<dbReference type="OrthoDB" id="2690484at2759"/>
<dbReference type="InterPro" id="IPR015943">
    <property type="entry name" value="WD40/YVTN_repeat-like_dom_sf"/>
</dbReference>
<gene>
    <name evidence="2" type="ORF">HD556DRAFT_279968</name>
</gene>
<reference evidence="2" key="1">
    <citation type="journal article" date="2020" name="New Phytol.">
        <title>Comparative genomics reveals dynamic genome evolution in host specialist ectomycorrhizal fungi.</title>
        <authorList>
            <person name="Lofgren L.A."/>
            <person name="Nguyen N.H."/>
            <person name="Vilgalys R."/>
            <person name="Ruytinx J."/>
            <person name="Liao H.L."/>
            <person name="Branco S."/>
            <person name="Kuo A."/>
            <person name="LaButti K."/>
            <person name="Lipzen A."/>
            <person name="Andreopoulos W."/>
            <person name="Pangilinan J."/>
            <person name="Riley R."/>
            <person name="Hundley H."/>
            <person name="Na H."/>
            <person name="Barry K."/>
            <person name="Grigoriev I.V."/>
            <person name="Stajich J.E."/>
            <person name="Kennedy P.G."/>
        </authorList>
    </citation>
    <scope>NUCLEOTIDE SEQUENCE</scope>
    <source>
        <strain evidence="2">S12</strain>
    </source>
</reference>
<evidence type="ECO:0000313" key="2">
    <source>
        <dbReference type="EMBL" id="KAG1796662.1"/>
    </source>
</evidence>
<dbReference type="SUPFAM" id="SSF50978">
    <property type="entry name" value="WD40 repeat-like"/>
    <property type="match status" value="1"/>
</dbReference>
<dbReference type="InterPro" id="IPR001680">
    <property type="entry name" value="WD40_rpt"/>
</dbReference>
<dbReference type="SUPFAM" id="SSF48452">
    <property type="entry name" value="TPR-like"/>
    <property type="match status" value="1"/>
</dbReference>
<dbReference type="PROSITE" id="PS50082">
    <property type="entry name" value="WD_REPEATS_2"/>
    <property type="match status" value="1"/>
</dbReference>